<dbReference type="InterPro" id="IPR011129">
    <property type="entry name" value="CSD"/>
</dbReference>
<dbReference type="InterPro" id="IPR012340">
    <property type="entry name" value="NA-bd_OB-fold"/>
</dbReference>
<dbReference type="GO" id="GO:0003677">
    <property type="term" value="F:DNA binding"/>
    <property type="evidence" value="ECO:0007669"/>
    <property type="project" value="UniProtKB-KW"/>
</dbReference>
<dbReference type="InterPro" id="IPR019844">
    <property type="entry name" value="CSD_CS"/>
</dbReference>
<dbReference type="Pfam" id="PF00313">
    <property type="entry name" value="CSD"/>
    <property type="match status" value="1"/>
</dbReference>
<sequence>MCIRMTVNEYLPRKGFVMSTGTVKWFNATKGFGFIQPDDGSADVFVHISAVERAGMRDIVEGQKLGYEMVRDNKSGKMSADQLKAA</sequence>
<keyword evidence="4" id="KW-1185">Reference proteome</keyword>
<dbReference type="AlphaFoldDB" id="A0A1G8JLI3"/>
<accession>A0A1G8JLI3</accession>
<keyword evidence="3" id="KW-0238">DNA-binding</keyword>
<dbReference type="CDD" id="cd04458">
    <property type="entry name" value="CSP_CDS"/>
    <property type="match status" value="1"/>
</dbReference>
<dbReference type="PRINTS" id="PR00050">
    <property type="entry name" value="COLDSHOCK"/>
</dbReference>
<dbReference type="SMART" id="SM00357">
    <property type="entry name" value="CSP"/>
    <property type="match status" value="1"/>
</dbReference>
<dbReference type="PROSITE" id="PS00352">
    <property type="entry name" value="CSD_1"/>
    <property type="match status" value="1"/>
</dbReference>
<dbReference type="PROSITE" id="PS51857">
    <property type="entry name" value="CSD_2"/>
    <property type="match status" value="1"/>
</dbReference>
<reference evidence="4" key="1">
    <citation type="submission" date="2016-10" db="EMBL/GenBank/DDBJ databases">
        <authorList>
            <person name="Varghese N."/>
            <person name="Submissions S."/>
        </authorList>
    </citation>
    <scope>NUCLEOTIDE SEQUENCE [LARGE SCALE GENOMIC DNA]</scope>
    <source>
        <strain evidence="4">CGMCC 1.11022</strain>
    </source>
</reference>
<dbReference type="Gene3D" id="2.40.50.140">
    <property type="entry name" value="Nucleic acid-binding proteins"/>
    <property type="match status" value="1"/>
</dbReference>
<dbReference type="Proteomes" id="UP000198894">
    <property type="component" value="Unassembled WGS sequence"/>
</dbReference>
<dbReference type="SUPFAM" id="SSF50249">
    <property type="entry name" value="Nucleic acid-binding proteins"/>
    <property type="match status" value="1"/>
</dbReference>
<evidence type="ECO:0000256" key="1">
    <source>
        <dbReference type="RuleBase" id="RU000408"/>
    </source>
</evidence>
<dbReference type="GO" id="GO:0005829">
    <property type="term" value="C:cytosol"/>
    <property type="evidence" value="ECO:0007669"/>
    <property type="project" value="UniProtKB-ARBA"/>
</dbReference>
<dbReference type="PANTHER" id="PTHR11544">
    <property type="entry name" value="COLD SHOCK DOMAIN CONTAINING PROTEINS"/>
    <property type="match status" value="1"/>
</dbReference>
<organism evidence="3 4">
    <name type="scientific">Mesorhizobium muleiense</name>
    <dbReference type="NCBI Taxonomy" id="1004279"/>
    <lineage>
        <taxon>Bacteria</taxon>
        <taxon>Pseudomonadati</taxon>
        <taxon>Pseudomonadota</taxon>
        <taxon>Alphaproteobacteria</taxon>
        <taxon>Hyphomicrobiales</taxon>
        <taxon>Phyllobacteriaceae</taxon>
        <taxon>Mesorhizobium</taxon>
    </lineage>
</organism>
<feature type="domain" description="CSD" evidence="2">
    <location>
        <begin position="18"/>
        <end position="85"/>
    </location>
</feature>
<dbReference type="InterPro" id="IPR050181">
    <property type="entry name" value="Cold_shock_domain"/>
</dbReference>
<proteinExistence type="predicted"/>
<evidence type="ECO:0000259" key="2">
    <source>
        <dbReference type="PROSITE" id="PS51857"/>
    </source>
</evidence>
<dbReference type="InterPro" id="IPR002059">
    <property type="entry name" value="CSP_DNA-bd"/>
</dbReference>
<name>A0A1G8JLI3_9HYPH</name>
<evidence type="ECO:0000313" key="4">
    <source>
        <dbReference type="Proteomes" id="UP000198894"/>
    </source>
</evidence>
<protein>
    <submittedName>
        <fullName evidence="3">Cold-shock DNA-binding protein family</fullName>
    </submittedName>
</protein>
<gene>
    <name evidence="3" type="ORF">SAMN05428953_101740</name>
</gene>
<dbReference type="EMBL" id="FNEE01000001">
    <property type="protein sequence ID" value="SDI31867.1"/>
    <property type="molecule type" value="Genomic_DNA"/>
</dbReference>
<evidence type="ECO:0000313" key="3">
    <source>
        <dbReference type="EMBL" id="SDI31867.1"/>
    </source>
</evidence>
<comment type="subcellular location">
    <subcellularLocation>
        <location evidence="1">Cytoplasm</location>
    </subcellularLocation>
</comment>